<feature type="domain" description="HTH gntR-type" evidence="4">
    <location>
        <begin position="20"/>
        <end position="89"/>
    </location>
</feature>
<sequence length="248" mass="28006">MTNKDGLLANAVNLKPIHTQRASEAIYDQIKDMILSGQLKPGDRLPSERNMMDMLQRSRPTIREALRMLERAGFIRTIAGSNGAIIQEPNTKGVEQSLEAMLQSSQITLEKMSEYRSLNDVAIAGWAAERRTDEDLEALDVLLAHAEATVDNYEDFILIDPQFHGLLAKASKNEVAYIMTQVFSKLLINMMHTRMEPMTTPERIDMCMGILKMHKDVVEAIRAKDVSAAEDAMRYHVHAFLVDLRATY</sequence>
<keyword evidence="2" id="KW-0238">DNA-binding</keyword>
<dbReference type="InterPro" id="IPR008920">
    <property type="entry name" value="TF_FadR/GntR_C"/>
</dbReference>
<comment type="caution">
    <text evidence="5">The sequence shown here is derived from an EMBL/GenBank/DDBJ whole genome shotgun (WGS) entry which is preliminary data.</text>
</comment>
<evidence type="ECO:0000256" key="2">
    <source>
        <dbReference type="ARBA" id="ARBA00023125"/>
    </source>
</evidence>
<dbReference type="SUPFAM" id="SSF48008">
    <property type="entry name" value="GntR ligand-binding domain-like"/>
    <property type="match status" value="1"/>
</dbReference>
<keyword evidence="5" id="KW-0670">Pyruvate</keyword>
<dbReference type="RefSeq" id="WP_209460632.1">
    <property type="nucleotide sequence ID" value="NZ_JAGGKC010000030.1"/>
</dbReference>
<proteinExistence type="predicted"/>
<keyword evidence="1" id="KW-0805">Transcription regulation</keyword>
<dbReference type="Pfam" id="PF07729">
    <property type="entry name" value="FCD"/>
    <property type="match status" value="1"/>
</dbReference>
<dbReference type="Gene3D" id="1.20.120.530">
    <property type="entry name" value="GntR ligand-binding domain-like"/>
    <property type="match status" value="1"/>
</dbReference>
<dbReference type="InterPro" id="IPR036390">
    <property type="entry name" value="WH_DNA-bd_sf"/>
</dbReference>
<dbReference type="SUPFAM" id="SSF46785">
    <property type="entry name" value="Winged helix' DNA-binding domain"/>
    <property type="match status" value="1"/>
</dbReference>
<dbReference type="InterPro" id="IPR036388">
    <property type="entry name" value="WH-like_DNA-bd_sf"/>
</dbReference>
<evidence type="ECO:0000256" key="3">
    <source>
        <dbReference type="ARBA" id="ARBA00023163"/>
    </source>
</evidence>
<evidence type="ECO:0000313" key="6">
    <source>
        <dbReference type="Proteomes" id="UP001519271"/>
    </source>
</evidence>
<dbReference type="PANTHER" id="PTHR43537">
    <property type="entry name" value="TRANSCRIPTIONAL REGULATOR, GNTR FAMILY"/>
    <property type="match status" value="1"/>
</dbReference>
<reference evidence="5 6" key="1">
    <citation type="submission" date="2021-03" db="EMBL/GenBank/DDBJ databases">
        <title>Genomic Encyclopedia of Type Strains, Phase IV (KMG-IV): sequencing the most valuable type-strain genomes for metagenomic binning, comparative biology and taxonomic classification.</title>
        <authorList>
            <person name="Goeker M."/>
        </authorList>
    </citation>
    <scope>NUCLEOTIDE SEQUENCE [LARGE SCALE GENOMIC DNA]</scope>
    <source>
        <strain evidence="5 6">DSM 6139</strain>
    </source>
</reference>
<evidence type="ECO:0000259" key="4">
    <source>
        <dbReference type="PROSITE" id="PS50949"/>
    </source>
</evidence>
<dbReference type="CDD" id="cd07377">
    <property type="entry name" value="WHTH_GntR"/>
    <property type="match status" value="1"/>
</dbReference>
<keyword evidence="6" id="KW-1185">Reference proteome</keyword>
<dbReference type="PANTHER" id="PTHR43537:SF5">
    <property type="entry name" value="UXU OPERON TRANSCRIPTIONAL REGULATOR"/>
    <property type="match status" value="1"/>
</dbReference>
<protein>
    <submittedName>
        <fullName evidence="5">GntR family transcriptional repressor for pyruvate dehydrogenase complex</fullName>
    </submittedName>
</protein>
<dbReference type="Pfam" id="PF00392">
    <property type="entry name" value="GntR"/>
    <property type="match status" value="1"/>
</dbReference>
<dbReference type="InterPro" id="IPR000524">
    <property type="entry name" value="Tscrpt_reg_HTH_GntR"/>
</dbReference>
<evidence type="ECO:0000256" key="1">
    <source>
        <dbReference type="ARBA" id="ARBA00023015"/>
    </source>
</evidence>
<name>A0ABS4G7B1_9CLOT</name>
<evidence type="ECO:0000313" key="5">
    <source>
        <dbReference type="EMBL" id="MBP1920458.1"/>
    </source>
</evidence>
<dbReference type="PRINTS" id="PR00035">
    <property type="entry name" value="HTHGNTR"/>
</dbReference>
<dbReference type="SMART" id="SM00345">
    <property type="entry name" value="HTH_GNTR"/>
    <property type="match status" value="1"/>
</dbReference>
<accession>A0ABS4G7B1</accession>
<keyword evidence="3" id="KW-0804">Transcription</keyword>
<gene>
    <name evidence="5" type="ORF">J2Z34_002970</name>
</gene>
<organism evidence="5 6">
    <name type="scientific">Youngiibacter multivorans</name>
    <dbReference type="NCBI Taxonomy" id="937251"/>
    <lineage>
        <taxon>Bacteria</taxon>
        <taxon>Bacillati</taxon>
        <taxon>Bacillota</taxon>
        <taxon>Clostridia</taxon>
        <taxon>Eubacteriales</taxon>
        <taxon>Clostridiaceae</taxon>
        <taxon>Youngiibacter</taxon>
    </lineage>
</organism>
<dbReference type="SMART" id="SM00895">
    <property type="entry name" value="FCD"/>
    <property type="match status" value="1"/>
</dbReference>
<dbReference type="Proteomes" id="UP001519271">
    <property type="component" value="Unassembled WGS sequence"/>
</dbReference>
<dbReference type="PROSITE" id="PS50949">
    <property type="entry name" value="HTH_GNTR"/>
    <property type="match status" value="1"/>
</dbReference>
<dbReference type="InterPro" id="IPR011711">
    <property type="entry name" value="GntR_C"/>
</dbReference>
<dbReference type="EMBL" id="JAGGKC010000030">
    <property type="protein sequence ID" value="MBP1920458.1"/>
    <property type="molecule type" value="Genomic_DNA"/>
</dbReference>
<dbReference type="Gene3D" id="1.10.10.10">
    <property type="entry name" value="Winged helix-like DNA-binding domain superfamily/Winged helix DNA-binding domain"/>
    <property type="match status" value="1"/>
</dbReference>